<evidence type="ECO:0000256" key="3">
    <source>
        <dbReference type="ARBA" id="ARBA00022723"/>
    </source>
</evidence>
<keyword evidence="9" id="KW-0472">Membrane</keyword>
<protein>
    <submittedName>
        <fullName evidence="10">Cytochrome P450</fullName>
    </submittedName>
</protein>
<dbReference type="GO" id="GO:0005506">
    <property type="term" value="F:iron ion binding"/>
    <property type="evidence" value="ECO:0007669"/>
    <property type="project" value="InterPro"/>
</dbReference>
<dbReference type="EMBL" id="MVGC01000154">
    <property type="protein sequence ID" value="RJE22732.1"/>
    <property type="molecule type" value="Genomic_DNA"/>
</dbReference>
<dbReference type="InterPro" id="IPR001128">
    <property type="entry name" value="Cyt_P450"/>
</dbReference>
<proteinExistence type="inferred from homology"/>
<dbReference type="PANTHER" id="PTHR24305:SF166">
    <property type="entry name" value="CYTOCHROME P450 12A4, MITOCHONDRIAL-RELATED"/>
    <property type="match status" value="1"/>
</dbReference>
<reference evidence="11" key="1">
    <citation type="submission" date="2017-02" db="EMBL/GenBank/DDBJ databases">
        <authorList>
            <person name="Tafer H."/>
            <person name="Lopandic K."/>
        </authorList>
    </citation>
    <scope>NUCLEOTIDE SEQUENCE [LARGE SCALE GENOMIC DNA]</scope>
    <source>
        <strain evidence="11">CBS 366.77</strain>
    </source>
</reference>
<feature type="transmembrane region" description="Helical" evidence="9">
    <location>
        <begin position="235"/>
        <end position="257"/>
    </location>
</feature>
<feature type="region of interest" description="Disordered" evidence="8">
    <location>
        <begin position="489"/>
        <end position="510"/>
    </location>
</feature>
<sequence length="563" mass="63526">MQLPAAPGAWVLLIFTVFLVQSVKLWRNYMQAKRTGLPVVITPLLETQVLAQIATPILRAIYLKYLDQGRGWPRWCRFMIKDWSWEDRRLAHEEYGDVFIVVSTEGMICYSADAKMGWDVMNRRHDFTKPRDKYKLLELYGPNVATAEGTEHRFHLRITAPPLSDTSGVNELVWTETMHQTRSLLHKWEKESPGNLHEDVNALTLAVISLAGFGKRLDSNTEQSQHIPSGYKISFLRAITDTTAFMVPILIFPSWLLRVSPLAKAQLAYTQLDKYLRAMIRDERETLDSSGRITSRGPRGNMLQTLIKSSYDVAQEEQQQQQKEGSPGTSKKHAFTESEVLGNLFIYLLAGYETTANAIAYGLILLALESGLQRRLIDEIDDVWSPAAAEGRSELTYSSDFPKLQYMYGFMPLGANSTQSAILTAVQYETFRLYPGVTLITKVCQAAQPILVGNTSHILPPGCRVYLSAPGVHYNEKYWKDPKELRPERWSETNSFSEKEGSTTGASMSAKSQAKMAAVAADKTRQMRGTLLTFSDGVRACLGRKFAQAEYMAFFSMLLQHSK</sequence>
<keyword evidence="5 6" id="KW-0408">Iron</keyword>
<feature type="binding site" description="axial binding residue" evidence="6">
    <location>
        <position position="541"/>
    </location>
    <ligand>
        <name>heme</name>
        <dbReference type="ChEBI" id="CHEBI:30413"/>
    </ligand>
    <ligandPart>
        <name>Fe</name>
        <dbReference type="ChEBI" id="CHEBI:18248"/>
    </ligandPart>
</feature>
<gene>
    <name evidence="10" type="ORF">PHISCL_04948</name>
</gene>
<evidence type="ECO:0000256" key="7">
    <source>
        <dbReference type="RuleBase" id="RU000461"/>
    </source>
</evidence>
<dbReference type="PRINTS" id="PR00463">
    <property type="entry name" value="EP450I"/>
</dbReference>
<evidence type="ECO:0000256" key="5">
    <source>
        <dbReference type="ARBA" id="ARBA00023004"/>
    </source>
</evidence>
<keyword evidence="11" id="KW-1185">Reference proteome</keyword>
<dbReference type="InterPro" id="IPR002401">
    <property type="entry name" value="Cyt_P450_E_grp-I"/>
</dbReference>
<dbReference type="PROSITE" id="PS00086">
    <property type="entry name" value="CYTOCHROME_P450"/>
    <property type="match status" value="1"/>
</dbReference>
<dbReference type="InterPro" id="IPR036396">
    <property type="entry name" value="Cyt_P450_sf"/>
</dbReference>
<dbReference type="SUPFAM" id="SSF48264">
    <property type="entry name" value="Cytochrome P450"/>
    <property type="match status" value="1"/>
</dbReference>
<evidence type="ECO:0000256" key="4">
    <source>
        <dbReference type="ARBA" id="ARBA00023002"/>
    </source>
</evidence>
<dbReference type="PANTHER" id="PTHR24305">
    <property type="entry name" value="CYTOCHROME P450"/>
    <property type="match status" value="1"/>
</dbReference>
<organism evidence="10 11">
    <name type="scientific">Aspergillus sclerotialis</name>
    <dbReference type="NCBI Taxonomy" id="2070753"/>
    <lineage>
        <taxon>Eukaryota</taxon>
        <taxon>Fungi</taxon>
        <taxon>Dikarya</taxon>
        <taxon>Ascomycota</taxon>
        <taxon>Pezizomycotina</taxon>
        <taxon>Eurotiomycetes</taxon>
        <taxon>Eurotiomycetidae</taxon>
        <taxon>Eurotiales</taxon>
        <taxon>Aspergillaceae</taxon>
        <taxon>Aspergillus</taxon>
        <taxon>Aspergillus subgen. Polypaecilum</taxon>
    </lineage>
</organism>
<evidence type="ECO:0000256" key="1">
    <source>
        <dbReference type="ARBA" id="ARBA00001971"/>
    </source>
</evidence>
<dbReference type="AlphaFoldDB" id="A0A3A2ZI02"/>
<dbReference type="Proteomes" id="UP000266188">
    <property type="component" value="Unassembled WGS sequence"/>
</dbReference>
<feature type="compositionally biased region" description="Basic and acidic residues" evidence="8">
    <location>
        <begin position="489"/>
        <end position="501"/>
    </location>
</feature>
<keyword evidence="9" id="KW-1133">Transmembrane helix</keyword>
<dbReference type="InterPro" id="IPR050121">
    <property type="entry name" value="Cytochrome_P450_monoxygenase"/>
</dbReference>
<evidence type="ECO:0000256" key="8">
    <source>
        <dbReference type="SAM" id="MobiDB-lite"/>
    </source>
</evidence>
<dbReference type="InterPro" id="IPR017972">
    <property type="entry name" value="Cyt_P450_CS"/>
</dbReference>
<evidence type="ECO:0000313" key="10">
    <source>
        <dbReference type="EMBL" id="RJE22732.1"/>
    </source>
</evidence>
<feature type="transmembrane region" description="Helical" evidence="9">
    <location>
        <begin position="6"/>
        <end position="26"/>
    </location>
</feature>
<comment type="caution">
    <text evidence="10">The sequence shown here is derived from an EMBL/GenBank/DDBJ whole genome shotgun (WGS) entry which is preliminary data.</text>
</comment>
<evidence type="ECO:0000256" key="2">
    <source>
        <dbReference type="ARBA" id="ARBA00010617"/>
    </source>
</evidence>
<dbReference type="GO" id="GO:0016705">
    <property type="term" value="F:oxidoreductase activity, acting on paired donors, with incorporation or reduction of molecular oxygen"/>
    <property type="evidence" value="ECO:0007669"/>
    <property type="project" value="InterPro"/>
</dbReference>
<keyword evidence="9" id="KW-0812">Transmembrane</keyword>
<dbReference type="OrthoDB" id="1470350at2759"/>
<accession>A0A3A2ZI02</accession>
<dbReference type="GO" id="GO:0004497">
    <property type="term" value="F:monooxygenase activity"/>
    <property type="evidence" value="ECO:0007669"/>
    <property type="project" value="UniProtKB-KW"/>
</dbReference>
<evidence type="ECO:0000256" key="6">
    <source>
        <dbReference type="PIRSR" id="PIRSR602401-1"/>
    </source>
</evidence>
<keyword evidence="7" id="KW-0503">Monooxygenase</keyword>
<dbReference type="STRING" id="2070753.A0A3A2ZI02"/>
<evidence type="ECO:0000313" key="11">
    <source>
        <dbReference type="Proteomes" id="UP000266188"/>
    </source>
</evidence>
<dbReference type="PRINTS" id="PR00385">
    <property type="entry name" value="P450"/>
</dbReference>
<keyword evidence="6 7" id="KW-0349">Heme</keyword>
<evidence type="ECO:0000256" key="9">
    <source>
        <dbReference type="SAM" id="Phobius"/>
    </source>
</evidence>
<dbReference type="Gene3D" id="1.10.630.10">
    <property type="entry name" value="Cytochrome P450"/>
    <property type="match status" value="1"/>
</dbReference>
<comment type="cofactor">
    <cofactor evidence="1 6">
        <name>heme</name>
        <dbReference type="ChEBI" id="CHEBI:30413"/>
    </cofactor>
</comment>
<keyword evidence="4 7" id="KW-0560">Oxidoreductase</keyword>
<name>A0A3A2ZI02_9EURO</name>
<dbReference type="Pfam" id="PF00067">
    <property type="entry name" value="p450"/>
    <property type="match status" value="1"/>
</dbReference>
<comment type="similarity">
    <text evidence="2 7">Belongs to the cytochrome P450 family.</text>
</comment>
<keyword evidence="3 6" id="KW-0479">Metal-binding</keyword>
<dbReference type="GO" id="GO:0020037">
    <property type="term" value="F:heme binding"/>
    <property type="evidence" value="ECO:0007669"/>
    <property type="project" value="InterPro"/>
</dbReference>